<dbReference type="PROSITE" id="PS00629">
    <property type="entry name" value="IMP_1"/>
    <property type="match status" value="1"/>
</dbReference>
<gene>
    <name evidence="5" type="ORF">SAMN05421807_11735</name>
</gene>
<evidence type="ECO:0000256" key="1">
    <source>
        <dbReference type="ARBA" id="ARBA00022723"/>
    </source>
</evidence>
<feature type="binding site" evidence="4">
    <location>
        <position position="68"/>
    </location>
    <ligand>
        <name>Mg(2+)</name>
        <dbReference type="ChEBI" id="CHEBI:18420"/>
        <label>1</label>
        <note>catalytic</note>
    </ligand>
</feature>
<dbReference type="RefSeq" id="WP_073012012.1">
    <property type="nucleotide sequence ID" value="NZ_FQXD01000017.1"/>
</dbReference>
<feature type="binding site" evidence="4">
    <location>
        <position position="83"/>
    </location>
    <ligand>
        <name>Mg(2+)</name>
        <dbReference type="ChEBI" id="CHEBI:18420"/>
        <label>1</label>
        <note>catalytic</note>
    </ligand>
</feature>
<accession>A0A1M5WM24</accession>
<dbReference type="CDD" id="cd01637">
    <property type="entry name" value="IMPase_like"/>
    <property type="match status" value="1"/>
</dbReference>
<protein>
    <submittedName>
        <fullName evidence="5">Myo-inositol-1(Or 4)-monophosphatase</fullName>
    </submittedName>
</protein>
<evidence type="ECO:0000256" key="2">
    <source>
        <dbReference type="ARBA" id="ARBA00022801"/>
    </source>
</evidence>
<feature type="binding site" evidence="4">
    <location>
        <position position="85"/>
    </location>
    <ligand>
        <name>Mg(2+)</name>
        <dbReference type="ChEBI" id="CHEBI:18420"/>
        <label>1</label>
        <note>catalytic</note>
    </ligand>
</feature>
<dbReference type="InterPro" id="IPR000760">
    <property type="entry name" value="Inositol_monophosphatase-like"/>
</dbReference>
<dbReference type="GO" id="GO:0008934">
    <property type="term" value="F:inositol monophosphate 1-phosphatase activity"/>
    <property type="evidence" value="ECO:0007669"/>
    <property type="project" value="TreeGrafter"/>
</dbReference>
<evidence type="ECO:0000256" key="4">
    <source>
        <dbReference type="PIRSR" id="PIRSR600760-2"/>
    </source>
</evidence>
<dbReference type="SUPFAM" id="SSF56655">
    <property type="entry name" value="Carbohydrate phosphatase"/>
    <property type="match status" value="1"/>
</dbReference>
<evidence type="ECO:0000256" key="3">
    <source>
        <dbReference type="ARBA" id="ARBA00022842"/>
    </source>
</evidence>
<dbReference type="AlphaFoldDB" id="A0A1M5WM24"/>
<reference evidence="6" key="1">
    <citation type="submission" date="2016-11" db="EMBL/GenBank/DDBJ databases">
        <authorList>
            <person name="Varghese N."/>
            <person name="Submissions S."/>
        </authorList>
    </citation>
    <scope>NUCLEOTIDE SEQUENCE [LARGE SCALE GENOMIC DNA]</scope>
    <source>
        <strain evidence="6">CGMCC 1.6496</strain>
    </source>
</reference>
<comment type="cofactor">
    <cofactor evidence="4">
        <name>Mg(2+)</name>
        <dbReference type="ChEBI" id="CHEBI:18420"/>
    </cofactor>
</comment>
<dbReference type="EMBL" id="FQXD01000017">
    <property type="protein sequence ID" value="SHH88547.1"/>
    <property type="molecule type" value="Genomic_DNA"/>
</dbReference>
<evidence type="ECO:0000313" key="5">
    <source>
        <dbReference type="EMBL" id="SHH88547.1"/>
    </source>
</evidence>
<evidence type="ECO:0000313" key="6">
    <source>
        <dbReference type="Proteomes" id="UP000184079"/>
    </source>
</evidence>
<proteinExistence type="predicted"/>
<keyword evidence="3 4" id="KW-0460">Magnesium</keyword>
<keyword evidence="2" id="KW-0378">Hydrolase</keyword>
<sequence>MSLKPISPRYEFAINLIDSCKLLLEQHSIENIEEKEHDKDLVTNLDKILNAHIVHEISNRFKDSIVGEEQSKSGNKQNSWYIDPIDGTTNFIYRHREFAISIAFEGNEEKFGLVFDVKEDTLYHAHSNSGAFINGQPFTRPKTAAYGIIHITPSYLKEAKYEAFANRFKGVRYLEVCAIEIIRVAIGEASCFYRKDQQAWDYKAAVIFAEMVGLPVEVTENQTVLIGTKWNELLEEINKHEGKSVSGRL</sequence>
<dbReference type="GO" id="GO:0006020">
    <property type="term" value="P:inositol metabolic process"/>
    <property type="evidence" value="ECO:0007669"/>
    <property type="project" value="TreeGrafter"/>
</dbReference>
<dbReference type="PRINTS" id="PR00377">
    <property type="entry name" value="IMPHPHTASES"/>
</dbReference>
<dbReference type="Gene3D" id="3.40.190.80">
    <property type="match status" value="1"/>
</dbReference>
<feature type="binding site" evidence="4">
    <location>
        <position position="201"/>
    </location>
    <ligand>
        <name>Mg(2+)</name>
        <dbReference type="ChEBI" id="CHEBI:18420"/>
        <label>1</label>
        <note>catalytic</note>
    </ligand>
</feature>
<dbReference type="PANTHER" id="PTHR20854">
    <property type="entry name" value="INOSITOL MONOPHOSPHATASE"/>
    <property type="match status" value="1"/>
</dbReference>
<dbReference type="InterPro" id="IPR020583">
    <property type="entry name" value="Inositol_monoP_metal-BS"/>
</dbReference>
<dbReference type="Pfam" id="PF00459">
    <property type="entry name" value="Inositol_P"/>
    <property type="match status" value="1"/>
</dbReference>
<dbReference type="Proteomes" id="UP000184079">
    <property type="component" value="Unassembled WGS sequence"/>
</dbReference>
<dbReference type="PANTHER" id="PTHR20854:SF4">
    <property type="entry name" value="INOSITOL-1-MONOPHOSPHATASE-RELATED"/>
    <property type="match status" value="1"/>
</dbReference>
<organism evidence="5 6">
    <name type="scientific">Virgibacillus chiguensis</name>
    <dbReference type="NCBI Taxonomy" id="411959"/>
    <lineage>
        <taxon>Bacteria</taxon>
        <taxon>Bacillati</taxon>
        <taxon>Bacillota</taxon>
        <taxon>Bacilli</taxon>
        <taxon>Bacillales</taxon>
        <taxon>Bacillaceae</taxon>
        <taxon>Virgibacillus</taxon>
    </lineage>
</organism>
<name>A0A1M5WM24_9BACI</name>
<feature type="binding site" evidence="4">
    <location>
        <position position="86"/>
    </location>
    <ligand>
        <name>Mg(2+)</name>
        <dbReference type="ChEBI" id="CHEBI:18420"/>
        <label>1</label>
        <note>catalytic</note>
    </ligand>
</feature>
<dbReference type="GO" id="GO:0046872">
    <property type="term" value="F:metal ion binding"/>
    <property type="evidence" value="ECO:0007669"/>
    <property type="project" value="UniProtKB-KW"/>
</dbReference>
<dbReference type="OrthoDB" id="9772456at2"/>
<dbReference type="GO" id="GO:0007165">
    <property type="term" value="P:signal transduction"/>
    <property type="evidence" value="ECO:0007669"/>
    <property type="project" value="TreeGrafter"/>
</dbReference>
<keyword evidence="6" id="KW-1185">Reference proteome</keyword>
<keyword evidence="1 4" id="KW-0479">Metal-binding</keyword>
<dbReference type="Gene3D" id="3.30.540.10">
    <property type="entry name" value="Fructose-1,6-Bisphosphatase, subunit A, domain 1"/>
    <property type="match status" value="1"/>
</dbReference>